<organism evidence="17 18">
    <name type="scientific">Abyssicoccus albus</name>
    <dbReference type="NCBI Taxonomy" id="1817405"/>
    <lineage>
        <taxon>Bacteria</taxon>
        <taxon>Bacillati</taxon>
        <taxon>Bacillota</taxon>
        <taxon>Bacilli</taxon>
        <taxon>Bacillales</taxon>
        <taxon>Abyssicoccaceae</taxon>
    </lineage>
</organism>
<evidence type="ECO:0000313" key="18">
    <source>
        <dbReference type="Proteomes" id="UP000277108"/>
    </source>
</evidence>
<feature type="binding site" description="in other chain" evidence="13">
    <location>
        <position position="171"/>
    </location>
    <ligand>
        <name>deamido-NAD(+)</name>
        <dbReference type="ChEBI" id="CHEBI:58437"/>
        <note>ligand shared between two neighboring subunits</note>
    </ligand>
</feature>
<dbReference type="UniPathway" id="UPA00253">
    <property type="reaction ID" value="UER00333"/>
</dbReference>
<feature type="binding site" evidence="13">
    <location>
        <position position="187"/>
    </location>
    <ligand>
        <name>ATP</name>
        <dbReference type="ChEBI" id="CHEBI:30616"/>
    </ligand>
</feature>
<feature type="binding site" evidence="13">
    <location>
        <position position="163"/>
    </location>
    <ligand>
        <name>Mg(2+)</name>
        <dbReference type="ChEBI" id="CHEBI:18420"/>
    </ligand>
</feature>
<dbReference type="EC" id="6.3.1.5" evidence="11 13"/>
<dbReference type="OrthoDB" id="9803818at2"/>
<feature type="binding site" evidence="13">
    <location>
        <position position="178"/>
    </location>
    <ligand>
        <name>deamido-NAD(+)</name>
        <dbReference type="ChEBI" id="CHEBI:58437"/>
        <note>ligand shared between two neighboring subunits</note>
    </ligand>
</feature>
<keyword evidence="8 13" id="KW-0520">NAD</keyword>
<dbReference type="GO" id="GO:0009435">
    <property type="term" value="P:NAD+ biosynthetic process"/>
    <property type="evidence" value="ECO:0007669"/>
    <property type="project" value="UniProtKB-UniRule"/>
</dbReference>
<dbReference type="PANTHER" id="PTHR23090">
    <property type="entry name" value="NH 3 /GLUTAMINE-DEPENDENT NAD + SYNTHETASE"/>
    <property type="match status" value="1"/>
</dbReference>
<feature type="binding site" evidence="13">
    <location>
        <position position="52"/>
    </location>
    <ligand>
        <name>Mg(2+)</name>
        <dbReference type="ChEBI" id="CHEBI:18420"/>
    </ligand>
</feature>
<gene>
    <name evidence="13" type="primary">nadE</name>
    <name evidence="17" type="ORF">EDD62_1515</name>
</gene>
<evidence type="ECO:0000256" key="4">
    <source>
        <dbReference type="ARBA" id="ARBA00022723"/>
    </source>
</evidence>
<comment type="caution">
    <text evidence="17">The sequence shown here is derived from an EMBL/GenBank/DDBJ whole genome shotgun (WGS) entry which is preliminary data.</text>
</comment>
<dbReference type="GO" id="GO:0008795">
    <property type="term" value="F:NAD+ synthase activity"/>
    <property type="evidence" value="ECO:0007669"/>
    <property type="project" value="UniProtKB-UniRule"/>
</dbReference>
<dbReference type="GO" id="GO:0004359">
    <property type="term" value="F:glutaminase activity"/>
    <property type="evidence" value="ECO:0007669"/>
    <property type="project" value="InterPro"/>
</dbReference>
<accession>A0A1Q1G0B3</accession>
<comment type="subunit">
    <text evidence="2 13">Homodimer.</text>
</comment>
<feature type="binding site" evidence="13">
    <location>
        <begin position="46"/>
        <end position="53"/>
    </location>
    <ligand>
        <name>ATP</name>
        <dbReference type="ChEBI" id="CHEBI:30616"/>
    </ligand>
</feature>
<comment type="similarity">
    <text evidence="1 13 14">Belongs to the NAD synthetase family.</text>
</comment>
<keyword evidence="5 13" id="KW-0547">Nucleotide-binding</keyword>
<dbReference type="FunFam" id="3.40.50.620:FF:000015">
    <property type="entry name" value="NH(3)-dependent NAD(+) synthetase"/>
    <property type="match status" value="1"/>
</dbReference>
<feature type="binding site" description="in other chain" evidence="13">
    <location>
        <begin position="258"/>
        <end position="259"/>
    </location>
    <ligand>
        <name>deamido-NAD(+)</name>
        <dbReference type="ChEBI" id="CHEBI:58437"/>
        <note>ligand shared between two neighboring subunits</note>
    </ligand>
</feature>
<keyword evidence="6 13" id="KW-0067">ATP-binding</keyword>
<protein>
    <recommendedName>
        <fullName evidence="12 13">NH(3)-dependent NAD(+) synthetase</fullName>
        <ecNumber evidence="11 13">6.3.1.5</ecNumber>
    </recommendedName>
</protein>
<dbReference type="RefSeq" id="WP_077139874.1">
    <property type="nucleotide sequence ID" value="NZ_CBCSGK010000007.1"/>
</dbReference>
<comment type="function">
    <text evidence="10 13">Catalyzes the ATP-dependent amidation of deamido-NAD to form NAD. Uses ammonia as a nitrogen source.</text>
</comment>
<evidence type="ECO:0000256" key="3">
    <source>
        <dbReference type="ARBA" id="ARBA00022598"/>
    </source>
</evidence>
<sequence length="274" mass="31108">MTLQDEIIELLHVKKTIDPKEEAEHIVQFMMDYVKSHPFIKCFVLGISGGQDSTLLGKLAQQAAELLRNEGYTAQFIAVRLPYGEQNDAEDAIDAINFIQPDQTFTVNIKPSVDATYQSLEDANVEISDFTKGNDKARERMKVQYAIAAQHNGIVLGTDHAAENVTGFFTKFGDGAADIIPLFGLNKRQGRQILQYLDAPYHLSHKIPVADLEEERPMISDEEALGVTYDEIDDYLEGKEINPSARKAIEKWYKKTEHKRVLPYHRFHLPEQMQ</sequence>
<comment type="pathway">
    <text evidence="13">Cofactor biosynthesis; NAD(+) biosynthesis; NAD(+) from deamido-NAD(+) (ammonia route): step 1/1.</text>
</comment>
<evidence type="ECO:0000256" key="15">
    <source>
        <dbReference type="RuleBase" id="RU003812"/>
    </source>
</evidence>
<dbReference type="Gene3D" id="3.40.50.620">
    <property type="entry name" value="HUPs"/>
    <property type="match status" value="1"/>
</dbReference>
<feature type="domain" description="NAD/GMP synthase" evidence="16">
    <location>
        <begin position="24"/>
        <end position="263"/>
    </location>
</feature>
<evidence type="ECO:0000256" key="13">
    <source>
        <dbReference type="HAMAP-Rule" id="MF_00193"/>
    </source>
</evidence>
<evidence type="ECO:0000256" key="8">
    <source>
        <dbReference type="ARBA" id="ARBA00023027"/>
    </source>
</evidence>
<evidence type="ECO:0000256" key="14">
    <source>
        <dbReference type="RuleBase" id="RU003811"/>
    </source>
</evidence>
<evidence type="ECO:0000313" key="17">
    <source>
        <dbReference type="EMBL" id="RPF55190.1"/>
    </source>
</evidence>
<dbReference type="GO" id="GO:0005737">
    <property type="term" value="C:cytoplasm"/>
    <property type="evidence" value="ECO:0007669"/>
    <property type="project" value="InterPro"/>
</dbReference>
<evidence type="ECO:0000256" key="10">
    <source>
        <dbReference type="ARBA" id="ARBA00055966"/>
    </source>
</evidence>
<dbReference type="InterPro" id="IPR003694">
    <property type="entry name" value="NAD_synthase"/>
</dbReference>
<evidence type="ECO:0000256" key="9">
    <source>
        <dbReference type="ARBA" id="ARBA00051206"/>
    </source>
</evidence>
<dbReference type="Pfam" id="PF02540">
    <property type="entry name" value="NAD_synthase"/>
    <property type="match status" value="1"/>
</dbReference>
<keyword evidence="3 13" id="KW-0436">Ligase</keyword>
<dbReference type="InterPro" id="IPR022310">
    <property type="entry name" value="NAD/GMP_synthase"/>
</dbReference>
<keyword evidence="18" id="KW-1185">Reference proteome</keyword>
<dbReference type="InterPro" id="IPR014729">
    <property type="entry name" value="Rossmann-like_a/b/a_fold"/>
</dbReference>
<keyword evidence="7 13" id="KW-0460">Magnesium</keyword>
<dbReference type="EMBL" id="RKRK01000004">
    <property type="protein sequence ID" value="RPF55190.1"/>
    <property type="molecule type" value="Genomic_DNA"/>
</dbReference>
<comment type="catalytic activity">
    <reaction evidence="9 13 15">
        <text>deamido-NAD(+) + NH4(+) + ATP = AMP + diphosphate + NAD(+) + H(+)</text>
        <dbReference type="Rhea" id="RHEA:21188"/>
        <dbReference type="ChEBI" id="CHEBI:15378"/>
        <dbReference type="ChEBI" id="CHEBI:28938"/>
        <dbReference type="ChEBI" id="CHEBI:30616"/>
        <dbReference type="ChEBI" id="CHEBI:33019"/>
        <dbReference type="ChEBI" id="CHEBI:57540"/>
        <dbReference type="ChEBI" id="CHEBI:58437"/>
        <dbReference type="ChEBI" id="CHEBI:456215"/>
        <dbReference type="EC" id="6.3.1.5"/>
    </reaction>
</comment>
<evidence type="ECO:0000256" key="2">
    <source>
        <dbReference type="ARBA" id="ARBA00011738"/>
    </source>
</evidence>
<dbReference type="GO" id="GO:0005524">
    <property type="term" value="F:ATP binding"/>
    <property type="evidence" value="ECO:0007669"/>
    <property type="project" value="UniProtKB-UniRule"/>
</dbReference>
<evidence type="ECO:0000256" key="12">
    <source>
        <dbReference type="ARBA" id="ARBA00070926"/>
    </source>
</evidence>
<evidence type="ECO:0000256" key="7">
    <source>
        <dbReference type="ARBA" id="ARBA00022842"/>
    </source>
</evidence>
<feature type="binding site" description="in other chain" evidence="13">
    <location>
        <position position="138"/>
    </location>
    <ligand>
        <name>deamido-NAD(+)</name>
        <dbReference type="ChEBI" id="CHEBI:58437"/>
        <note>ligand shared between two neighboring subunits</note>
    </ligand>
</feature>
<name>A0A1Q1G0B3_9BACL</name>
<dbReference type="AlphaFoldDB" id="A0A1Q1G0B3"/>
<evidence type="ECO:0000256" key="11">
    <source>
        <dbReference type="ARBA" id="ARBA00066987"/>
    </source>
</evidence>
<reference evidence="17 18" key="1">
    <citation type="submission" date="2018-11" db="EMBL/GenBank/DDBJ databases">
        <title>Genomic Encyclopedia of Type Strains, Phase IV (KMG-IV): sequencing the most valuable type-strain genomes for metagenomic binning, comparative biology and taxonomic classification.</title>
        <authorList>
            <person name="Goeker M."/>
        </authorList>
    </citation>
    <scope>NUCLEOTIDE SEQUENCE [LARGE SCALE GENOMIC DNA]</scope>
    <source>
        <strain evidence="17 18">DSM 29158</strain>
    </source>
</reference>
<proteinExistence type="inferred from homology"/>
<dbReference type="GO" id="GO:0003952">
    <property type="term" value="F:NAD+ synthase (glutamine-hydrolyzing) activity"/>
    <property type="evidence" value="ECO:0007669"/>
    <property type="project" value="InterPro"/>
</dbReference>
<dbReference type="NCBIfam" id="NF001979">
    <property type="entry name" value="PRK00768.1"/>
    <property type="match status" value="1"/>
</dbReference>
<evidence type="ECO:0000259" key="16">
    <source>
        <dbReference type="Pfam" id="PF02540"/>
    </source>
</evidence>
<dbReference type="InterPro" id="IPR022926">
    <property type="entry name" value="NH(3)-dep_NAD(+)_synth"/>
</dbReference>
<dbReference type="GO" id="GO:0046872">
    <property type="term" value="F:metal ion binding"/>
    <property type="evidence" value="ECO:0007669"/>
    <property type="project" value="UniProtKB-KW"/>
</dbReference>
<dbReference type="HAMAP" id="MF_00193">
    <property type="entry name" value="NadE_ammonia_dep"/>
    <property type="match status" value="1"/>
</dbReference>
<dbReference type="CDD" id="cd00553">
    <property type="entry name" value="NAD_synthase"/>
    <property type="match status" value="1"/>
</dbReference>
<dbReference type="Proteomes" id="UP000277108">
    <property type="component" value="Unassembled WGS sequence"/>
</dbReference>
<keyword evidence="4 13" id="KW-0479">Metal-binding</keyword>
<comment type="caution">
    <text evidence="13">Lacks conserved residue(s) required for the propagation of feature annotation.</text>
</comment>
<feature type="binding site" evidence="13">
    <location>
        <position position="158"/>
    </location>
    <ligand>
        <name>ATP</name>
        <dbReference type="ChEBI" id="CHEBI:30616"/>
    </ligand>
</feature>
<accession>A0A3N5BIT4</accession>
<dbReference type="SUPFAM" id="SSF52402">
    <property type="entry name" value="Adenine nucleotide alpha hydrolases-like"/>
    <property type="match status" value="1"/>
</dbReference>
<dbReference type="NCBIfam" id="TIGR00552">
    <property type="entry name" value="nadE"/>
    <property type="match status" value="1"/>
</dbReference>
<dbReference type="STRING" id="1849491.BVH56_01970"/>
<evidence type="ECO:0000256" key="5">
    <source>
        <dbReference type="ARBA" id="ARBA00022741"/>
    </source>
</evidence>
<evidence type="ECO:0000256" key="1">
    <source>
        <dbReference type="ARBA" id="ARBA00005859"/>
    </source>
</evidence>
<evidence type="ECO:0000256" key="6">
    <source>
        <dbReference type="ARBA" id="ARBA00022840"/>
    </source>
</evidence>
<dbReference type="PANTHER" id="PTHR23090:SF7">
    <property type="entry name" value="NH(3)-DEPENDENT NAD(+) SYNTHETASE"/>
    <property type="match status" value="1"/>
</dbReference>